<dbReference type="Proteomes" id="UP000887226">
    <property type="component" value="Unassembled WGS sequence"/>
</dbReference>
<dbReference type="AlphaFoldDB" id="A0A9P7YVW2"/>
<evidence type="ECO:0000313" key="1">
    <source>
        <dbReference type="EMBL" id="KAG9240715.1"/>
    </source>
</evidence>
<evidence type="ECO:0000313" key="2">
    <source>
        <dbReference type="Proteomes" id="UP000887226"/>
    </source>
</evidence>
<keyword evidence="2" id="KW-1185">Reference proteome</keyword>
<accession>A0A9P7YVW2</accession>
<dbReference type="EMBL" id="MU254361">
    <property type="protein sequence ID" value="KAG9240715.1"/>
    <property type="molecule type" value="Genomic_DNA"/>
</dbReference>
<name>A0A9P7YVW2_9HELO</name>
<protein>
    <submittedName>
        <fullName evidence="1">Uncharacterized protein</fullName>
    </submittedName>
</protein>
<organism evidence="1 2">
    <name type="scientific">Calycina marina</name>
    <dbReference type="NCBI Taxonomy" id="1763456"/>
    <lineage>
        <taxon>Eukaryota</taxon>
        <taxon>Fungi</taxon>
        <taxon>Dikarya</taxon>
        <taxon>Ascomycota</taxon>
        <taxon>Pezizomycotina</taxon>
        <taxon>Leotiomycetes</taxon>
        <taxon>Helotiales</taxon>
        <taxon>Pezizellaceae</taxon>
        <taxon>Calycina</taxon>
    </lineage>
</organism>
<gene>
    <name evidence="1" type="ORF">BJ878DRAFT_524649</name>
</gene>
<sequence length="229" mass="25112">MPRFPVFFNLLLPSQFSTSIQTLLQTIFKMLTSLATPFLFLGSLALNPFSTARMAQSRIPCADVFIVGAELPGTTVVRNALNILDVVDVGGHVEANARVKTYSQLSPDFRYGEVVGRCPDAKFIVPYSVYELASISRESTGYTRNSTHLQAQAEAYGSMVLDVEVGGNERYAGETWERLCRFMGLGYSMLERKGLRKFPGEMGGREEVRRGLGGRFGYGYAGFGGGTSV</sequence>
<proteinExistence type="predicted"/>
<dbReference type="OrthoDB" id="3437375at2759"/>
<reference evidence="1" key="1">
    <citation type="journal article" date="2021" name="IMA Fungus">
        <title>Genomic characterization of three marine fungi, including Emericellopsis atlantica sp. nov. with signatures of a generalist lifestyle and marine biomass degradation.</title>
        <authorList>
            <person name="Hagestad O.C."/>
            <person name="Hou L."/>
            <person name="Andersen J.H."/>
            <person name="Hansen E.H."/>
            <person name="Altermark B."/>
            <person name="Li C."/>
            <person name="Kuhnert E."/>
            <person name="Cox R.J."/>
            <person name="Crous P.W."/>
            <person name="Spatafora J.W."/>
            <person name="Lail K."/>
            <person name="Amirebrahimi M."/>
            <person name="Lipzen A."/>
            <person name="Pangilinan J."/>
            <person name="Andreopoulos W."/>
            <person name="Hayes R.D."/>
            <person name="Ng V."/>
            <person name="Grigoriev I.V."/>
            <person name="Jackson S.A."/>
            <person name="Sutton T.D.S."/>
            <person name="Dobson A.D.W."/>
            <person name="Rama T."/>
        </authorList>
    </citation>
    <scope>NUCLEOTIDE SEQUENCE</scope>
    <source>
        <strain evidence="1">TRa3180A</strain>
    </source>
</reference>
<comment type="caution">
    <text evidence="1">The sequence shown here is derived from an EMBL/GenBank/DDBJ whole genome shotgun (WGS) entry which is preliminary data.</text>
</comment>